<feature type="compositionally biased region" description="Low complexity" evidence="1">
    <location>
        <begin position="384"/>
        <end position="397"/>
    </location>
</feature>
<dbReference type="Proteomes" id="UP000249464">
    <property type="component" value="Unassembled WGS sequence"/>
</dbReference>
<feature type="compositionally biased region" description="Low complexity" evidence="1">
    <location>
        <begin position="602"/>
        <end position="619"/>
    </location>
</feature>
<reference evidence="2 3" key="1">
    <citation type="submission" date="2016-11" db="EMBL/GenBank/DDBJ databases">
        <authorList>
            <person name="Jaros S."/>
            <person name="Januszkiewicz K."/>
            <person name="Wedrychowicz H."/>
        </authorList>
    </citation>
    <scope>NUCLEOTIDE SEQUENCE [LARGE SCALE GENOMIC DNA]</scope>
</reference>
<evidence type="ECO:0000256" key="1">
    <source>
        <dbReference type="SAM" id="MobiDB-lite"/>
    </source>
</evidence>
<feature type="region of interest" description="Disordered" evidence="1">
    <location>
        <begin position="578"/>
        <end position="631"/>
    </location>
</feature>
<dbReference type="EMBL" id="FQNC01000086">
    <property type="protein sequence ID" value="SGZ26212.1"/>
    <property type="molecule type" value="Genomic_DNA"/>
</dbReference>
<feature type="compositionally biased region" description="Polar residues" evidence="1">
    <location>
        <begin position="305"/>
        <end position="317"/>
    </location>
</feature>
<protein>
    <submittedName>
        <fullName evidence="2">BQ5605_C024g09860 protein</fullName>
    </submittedName>
</protein>
<organism evidence="2 3">
    <name type="scientific">Microbotryum silenes-dioicae</name>
    <dbReference type="NCBI Taxonomy" id="796604"/>
    <lineage>
        <taxon>Eukaryota</taxon>
        <taxon>Fungi</taxon>
        <taxon>Dikarya</taxon>
        <taxon>Basidiomycota</taxon>
        <taxon>Pucciniomycotina</taxon>
        <taxon>Microbotryomycetes</taxon>
        <taxon>Microbotryales</taxon>
        <taxon>Microbotryaceae</taxon>
        <taxon>Microbotryum</taxon>
    </lineage>
</organism>
<evidence type="ECO:0000313" key="3">
    <source>
        <dbReference type="Proteomes" id="UP000249464"/>
    </source>
</evidence>
<feature type="compositionally biased region" description="Basic and acidic residues" evidence="1">
    <location>
        <begin position="403"/>
        <end position="420"/>
    </location>
</feature>
<gene>
    <name evidence="2" type="primary">BQ5605_C024g09860</name>
    <name evidence="2" type="ORF">BQ5605_C024G09860</name>
</gene>
<dbReference type="AlphaFoldDB" id="A0A2X0PM43"/>
<proteinExistence type="predicted"/>
<sequence>MPAAGETPTASVSAAPPTPLAPSQWSTAASCSSPLSTIPIMMPLSDGSTHHYRPCSRESNSSCDSFSSSFDDYGVDAFSESGFGALGATTTTSFGFGGGAMASGAGASGAGTSAALEPCINGSGFMVRTHLDDAHDFMIEVTWSELIGLLVDPSISRNLGPAHLVSKIVTFVRGKFESTDSAELGHSDTSSSPFLYQARASSMQPSMHGDLSSINSVANDMELLAVRPHDIFPSNVGSTEDLNQVKDVLVNSLHPLTTSTSSYVTEGYGSGTDAGLESASWTNQSKWRGPSNIHPGPAHPKQHDISTTVQYARSSHPYSAGPNELLELPTSRPGQSYLSNELQGMQLQPRSGPARPEPRSRHSSDAHSMQRAMYRDQGRPYSRSGSGLPTSLPPSGGHSIRSAKSEKGEHEGSSSHHDSRPLQPLNGRTELYVFDDLSQTVARVSHGAEALSPDAALIEFPPGSYHRVFHEDLEVLPSDIGHGRAVLWLRGQVCVAKCRFRLEGKVSRHMPIVWTGRYERDVKNNPHFFKQRPAVIRAHFATCKLREGLSVDPLGRLCRLQVEARRWATERDRERLANSAASIRSLPDSSNCDSDDSRSVRSEYSIQSTGSSVTSFSASHPSAQPTVLGPVRPIRSRQHPDGRPLAIIAGAGSKDGDGPYGSGDRPMVLDDEAAVGSEDAAYALASGGTANQGGHWTDQWLDQHASSDVMNGDALRTATLPRAGALRSTRSMAQAAAAGTGGASFLSIE</sequence>
<evidence type="ECO:0000313" key="2">
    <source>
        <dbReference type="EMBL" id="SGZ26212.1"/>
    </source>
</evidence>
<feature type="compositionally biased region" description="Basic and acidic residues" evidence="1">
    <location>
        <begin position="356"/>
        <end position="365"/>
    </location>
</feature>
<feature type="compositionally biased region" description="Polar residues" evidence="1">
    <location>
        <begin position="332"/>
        <end position="349"/>
    </location>
</feature>
<feature type="region of interest" description="Disordered" evidence="1">
    <location>
        <begin position="274"/>
        <end position="426"/>
    </location>
</feature>
<accession>A0A2X0PM43</accession>
<feature type="region of interest" description="Disordered" evidence="1">
    <location>
        <begin position="1"/>
        <end position="26"/>
    </location>
</feature>
<keyword evidence="3" id="KW-1185">Reference proteome</keyword>
<name>A0A2X0PM43_9BASI</name>